<evidence type="ECO:0000313" key="1">
    <source>
        <dbReference type="EMBL" id="KAK8854220.1"/>
    </source>
</evidence>
<name>A0ABR2HX32_9EUKA</name>
<dbReference type="EMBL" id="JAPFFF010000021">
    <property type="protein sequence ID" value="KAK8854220.1"/>
    <property type="molecule type" value="Genomic_DNA"/>
</dbReference>
<comment type="caution">
    <text evidence="1">The sequence shown here is derived from an EMBL/GenBank/DDBJ whole genome shotgun (WGS) entry which is preliminary data.</text>
</comment>
<dbReference type="Proteomes" id="UP001470230">
    <property type="component" value="Unassembled WGS sequence"/>
</dbReference>
<sequence length="198" mass="22102">MENKTTSSSSEYTIQTLISGDATNLTKVKVNIPEKARTGETVNFTVILNDEKYSINSVKLSIQNQKGKSDISNINGVFSFLMPNQNVTVYIYLEYKQPIGSNTMYSIEYDTLGNGSNLSVDFQCIDKAAAGEKVTFTLKLVDLSSKFEDYYPLDITHIVLNETETGEEICDIGEGEGTFTFTMPNQSVTIMVYLMRKD</sequence>
<gene>
    <name evidence="1" type="ORF">M9Y10_016779</name>
</gene>
<accession>A0ABR2HX32</accession>
<keyword evidence="2" id="KW-1185">Reference proteome</keyword>
<evidence type="ECO:0000313" key="2">
    <source>
        <dbReference type="Proteomes" id="UP001470230"/>
    </source>
</evidence>
<organism evidence="1 2">
    <name type="scientific">Tritrichomonas musculus</name>
    <dbReference type="NCBI Taxonomy" id="1915356"/>
    <lineage>
        <taxon>Eukaryota</taxon>
        <taxon>Metamonada</taxon>
        <taxon>Parabasalia</taxon>
        <taxon>Tritrichomonadida</taxon>
        <taxon>Tritrichomonadidae</taxon>
        <taxon>Tritrichomonas</taxon>
    </lineage>
</organism>
<reference evidence="1 2" key="1">
    <citation type="submission" date="2024-04" db="EMBL/GenBank/DDBJ databases">
        <title>Tritrichomonas musculus Genome.</title>
        <authorList>
            <person name="Alves-Ferreira E."/>
            <person name="Grigg M."/>
            <person name="Lorenzi H."/>
            <person name="Galac M."/>
        </authorList>
    </citation>
    <scope>NUCLEOTIDE SEQUENCE [LARGE SCALE GENOMIC DNA]</scope>
    <source>
        <strain evidence="1 2">EAF2021</strain>
    </source>
</reference>
<proteinExistence type="predicted"/>
<protein>
    <submittedName>
        <fullName evidence="1">Uncharacterized protein</fullName>
    </submittedName>
</protein>